<dbReference type="Proteomes" id="UP000613266">
    <property type="component" value="Unassembled WGS sequence"/>
</dbReference>
<evidence type="ECO:0000313" key="1">
    <source>
        <dbReference type="EMBL" id="MBH9575760.1"/>
    </source>
</evidence>
<dbReference type="RefSeq" id="WP_198109357.1">
    <property type="nucleotide sequence ID" value="NZ_JAEDAK010000001.1"/>
</dbReference>
<sequence length="272" mass="28533">MNSEALKSLVRRGAGALLVVLLTACAAGGGMGNNPSPVAGSAVSNDANRRADMGQYQAIEYANAAKKGPRIIVLPGEIKGANATFTQRVTANNIADFVELELTRANFTVLERAQLGALLREVELAYNVGDVKQAQRAFQKGKISTTRWVVKFDVLKAEPVASSGGGIDGSTAANLLNIFGRGKAAAAGSTVAGSVRTDQQAVVWNVGMRYKILDANTSEQVANGYFEEKMEVGAKVTSIAGVRSNATGGVGLDTLVQRLVQRGVSEIDARHK</sequence>
<accession>A0A931J409</accession>
<evidence type="ECO:0008006" key="3">
    <source>
        <dbReference type="Google" id="ProtNLM"/>
    </source>
</evidence>
<dbReference type="PROSITE" id="PS51257">
    <property type="entry name" value="PROKAR_LIPOPROTEIN"/>
    <property type="match status" value="1"/>
</dbReference>
<proteinExistence type="predicted"/>
<evidence type="ECO:0000313" key="2">
    <source>
        <dbReference type="Proteomes" id="UP000613266"/>
    </source>
</evidence>
<gene>
    <name evidence="1" type="ORF">I7X39_02475</name>
</gene>
<dbReference type="EMBL" id="JAEDAK010000001">
    <property type="protein sequence ID" value="MBH9575760.1"/>
    <property type="molecule type" value="Genomic_DNA"/>
</dbReference>
<reference evidence="1" key="1">
    <citation type="submission" date="2020-12" db="EMBL/GenBank/DDBJ databases">
        <title>The genome sequence of Inhella sp. 1Y17.</title>
        <authorList>
            <person name="Liu Y."/>
        </authorList>
    </citation>
    <scope>NUCLEOTIDE SEQUENCE</scope>
    <source>
        <strain evidence="1">1Y17</strain>
    </source>
</reference>
<name>A0A931J409_9BURK</name>
<comment type="caution">
    <text evidence="1">The sequence shown here is derived from an EMBL/GenBank/DDBJ whole genome shotgun (WGS) entry which is preliminary data.</text>
</comment>
<organism evidence="1 2">
    <name type="scientific">Inhella proteolytica</name>
    <dbReference type="NCBI Taxonomy" id="2795029"/>
    <lineage>
        <taxon>Bacteria</taxon>
        <taxon>Pseudomonadati</taxon>
        <taxon>Pseudomonadota</taxon>
        <taxon>Betaproteobacteria</taxon>
        <taxon>Burkholderiales</taxon>
        <taxon>Sphaerotilaceae</taxon>
        <taxon>Inhella</taxon>
    </lineage>
</organism>
<protein>
    <recommendedName>
        <fullName evidence="3">Lipoprotein</fullName>
    </recommendedName>
</protein>
<keyword evidence="2" id="KW-1185">Reference proteome</keyword>
<dbReference type="AlphaFoldDB" id="A0A931J409"/>